<proteinExistence type="predicted"/>
<dbReference type="RefSeq" id="WP_026311686.1">
    <property type="nucleotide sequence ID" value="NZ_VLLA01000015.1"/>
</dbReference>
<dbReference type="PANTHER" id="PTHR35525">
    <property type="entry name" value="BLL6575 PROTEIN"/>
    <property type="match status" value="1"/>
</dbReference>
<feature type="domain" description="Zinc finger CGNR" evidence="1">
    <location>
        <begin position="158"/>
        <end position="199"/>
    </location>
</feature>
<organism evidence="2 3">
    <name type="scientific">Bradyrhizobium huanghuaihaiense</name>
    <dbReference type="NCBI Taxonomy" id="990078"/>
    <lineage>
        <taxon>Bacteria</taxon>
        <taxon>Pseudomonadati</taxon>
        <taxon>Pseudomonadota</taxon>
        <taxon>Alphaproteobacteria</taxon>
        <taxon>Hyphomicrobiales</taxon>
        <taxon>Nitrobacteraceae</taxon>
        <taxon>Bradyrhizobium</taxon>
    </lineage>
</organism>
<dbReference type="AlphaFoldDB" id="A0A562R9I3"/>
<dbReference type="InterPro" id="IPR023286">
    <property type="entry name" value="ABATE_dom_sf"/>
</dbReference>
<comment type="caution">
    <text evidence="2">The sequence shown here is derived from an EMBL/GenBank/DDBJ whole genome shotgun (WGS) entry which is preliminary data.</text>
</comment>
<reference evidence="2 3" key="1">
    <citation type="journal article" date="2015" name="Stand. Genomic Sci.">
        <title>Genomic Encyclopedia of Bacterial and Archaeal Type Strains, Phase III: the genomes of soil and plant-associated and newly described type strains.</title>
        <authorList>
            <person name="Whitman W.B."/>
            <person name="Woyke T."/>
            <person name="Klenk H.P."/>
            <person name="Zhou Y."/>
            <person name="Lilburn T.G."/>
            <person name="Beck B.J."/>
            <person name="De Vos P."/>
            <person name="Vandamme P."/>
            <person name="Eisen J.A."/>
            <person name="Garrity G."/>
            <person name="Hugenholtz P."/>
            <person name="Kyrpides N.C."/>
        </authorList>
    </citation>
    <scope>NUCLEOTIDE SEQUENCE [LARGE SCALE GENOMIC DNA]</scope>
    <source>
        <strain evidence="2 3">CGMCC 1.10948</strain>
    </source>
</reference>
<dbReference type="OrthoDB" id="9808437at2"/>
<dbReference type="SUPFAM" id="SSF160904">
    <property type="entry name" value="Jann2411-like"/>
    <property type="match status" value="1"/>
</dbReference>
<evidence type="ECO:0000259" key="1">
    <source>
        <dbReference type="Pfam" id="PF11706"/>
    </source>
</evidence>
<sequence>MDRPPAMFIADSLGLDFLNSVATPVDTPVDWLDDGDGLIDWLSQAKLVPAEELDALKARARPAELDKVADQARALREWFRGFVLEHAGRPLTAKALHELGPLNSILQRDEAFLQIAPRHGEEGLALQRMRRWQSAEALLLPVAEAMAKFVCEEDFSDVKACEGHNCTMLFADHTRRRARRWCIMAVCGNRAKQAAHRSRLKGRQ</sequence>
<dbReference type="Pfam" id="PF07336">
    <property type="entry name" value="ABATE"/>
    <property type="match status" value="1"/>
</dbReference>
<dbReference type="InterPro" id="IPR021005">
    <property type="entry name" value="Znf_CGNR"/>
</dbReference>
<dbReference type="Gene3D" id="1.10.3300.10">
    <property type="entry name" value="Jann2411-like domain"/>
    <property type="match status" value="1"/>
</dbReference>
<dbReference type="Pfam" id="PF11706">
    <property type="entry name" value="zf-CGNR"/>
    <property type="match status" value="1"/>
</dbReference>
<dbReference type="EMBL" id="VLLA01000015">
    <property type="protein sequence ID" value="TWI65695.1"/>
    <property type="molecule type" value="Genomic_DNA"/>
</dbReference>
<protein>
    <submittedName>
        <fullName evidence="2">Putative RNA-binding Zn ribbon-like protein</fullName>
    </submittedName>
</protein>
<dbReference type="InterPro" id="IPR010852">
    <property type="entry name" value="ABATE"/>
</dbReference>
<gene>
    <name evidence="2" type="ORF">IQ16_05435</name>
</gene>
<accession>A0A562R9I3</accession>
<dbReference type="Proteomes" id="UP000316291">
    <property type="component" value="Unassembled WGS sequence"/>
</dbReference>
<evidence type="ECO:0000313" key="3">
    <source>
        <dbReference type="Proteomes" id="UP000316291"/>
    </source>
</evidence>
<evidence type="ECO:0000313" key="2">
    <source>
        <dbReference type="EMBL" id="TWI65695.1"/>
    </source>
</evidence>
<name>A0A562R9I3_9BRAD</name>
<keyword evidence="3" id="KW-1185">Reference proteome</keyword>
<dbReference type="PANTHER" id="PTHR35525:SF3">
    <property type="entry name" value="BLL6575 PROTEIN"/>
    <property type="match status" value="1"/>
</dbReference>